<comment type="caution">
    <text evidence="2">The sequence shown here is derived from an EMBL/GenBank/DDBJ whole genome shotgun (WGS) entry which is preliminary data.</text>
</comment>
<reference evidence="2 3" key="1">
    <citation type="submission" date="2020-05" db="EMBL/GenBank/DDBJ databases">
        <authorList>
            <person name="Casaregola S."/>
            <person name="Devillers H."/>
            <person name="Grondin C."/>
        </authorList>
    </citation>
    <scope>NUCLEOTIDE SEQUENCE [LARGE SCALE GENOMIC DNA]</scope>
    <source>
        <strain evidence="2 3">CLIB 1767</strain>
    </source>
</reference>
<protein>
    <submittedName>
        <fullName evidence="2">Similar to Saccharomyces cerevisiae YGL223C COG1 Essential component of the conserved oligomeric Golgi complex (Cog1p through Cog8p)</fullName>
    </submittedName>
</protein>
<feature type="compositionally biased region" description="Acidic residues" evidence="1">
    <location>
        <begin position="312"/>
        <end position="321"/>
    </location>
</feature>
<dbReference type="AlphaFoldDB" id="A0A8H2ZFN9"/>
<feature type="region of interest" description="Disordered" evidence="1">
    <location>
        <begin position="287"/>
        <end position="321"/>
    </location>
</feature>
<gene>
    <name evidence="2" type="ORF">KABA2_01S03102</name>
</gene>
<dbReference type="EMBL" id="CAEFZW010000001">
    <property type="protein sequence ID" value="CAB4251975.1"/>
    <property type="molecule type" value="Genomic_DNA"/>
</dbReference>
<proteinExistence type="predicted"/>
<keyword evidence="3" id="KW-1185">Reference proteome</keyword>
<feature type="compositionally biased region" description="Basic and acidic residues" evidence="1">
    <location>
        <begin position="301"/>
        <end position="311"/>
    </location>
</feature>
<evidence type="ECO:0000313" key="3">
    <source>
        <dbReference type="Proteomes" id="UP000644660"/>
    </source>
</evidence>
<dbReference type="GeneID" id="64855089"/>
<evidence type="ECO:0000313" key="2">
    <source>
        <dbReference type="EMBL" id="CAB4251975.1"/>
    </source>
</evidence>
<name>A0A8H2ZFN9_9SACH</name>
<accession>A0A8H2ZFN9</accession>
<sequence>MDIDGNFVGQDIDEDIKKEVLDLLRTKPVSDVKDYLLEVNHNLSTTDEKFNNQLKLHYSVILRVIQNIAVLHSDLSDVDTEFRELCFNDNLYQIRKLPTFRPVSLPADHDPFESNNNDLQNVTLGITNWILAVTTFINRFANSNENGNSFFEEMITHTLKLGDNKDDSKFIRYKYIIKKKALSLQTYIVDSLIAHTITLNLEQSISLFNLFHFTIPFFSWDLLLTEQYNNLLYDMILEDYDIESFYGDKNIINIKSPSVKDFLQSSLFKSNVIQRLIDNIEDQLTQLENTGNNNNTSVIEETPKTEKQNKENDDEYEDEDDMDNEISTIVNNSLMQAMGLIYDNDINEYNNIEQIMDQLNNLKDLKADSIRVQTLKERLLAYLQAKQNQLSKNGIVMQPQNTDETVQTILHNYNMVNLEDLISQQIAKLHNTATG</sequence>
<dbReference type="RefSeq" id="XP_041404014.1">
    <property type="nucleotide sequence ID" value="XM_041548080.1"/>
</dbReference>
<organism evidence="2 3">
    <name type="scientific">Maudiozyma barnettii</name>
    <dbReference type="NCBI Taxonomy" id="61262"/>
    <lineage>
        <taxon>Eukaryota</taxon>
        <taxon>Fungi</taxon>
        <taxon>Dikarya</taxon>
        <taxon>Ascomycota</taxon>
        <taxon>Saccharomycotina</taxon>
        <taxon>Saccharomycetes</taxon>
        <taxon>Saccharomycetales</taxon>
        <taxon>Saccharomycetaceae</taxon>
        <taxon>Maudiozyma</taxon>
    </lineage>
</organism>
<dbReference type="Proteomes" id="UP000644660">
    <property type="component" value="Unassembled WGS sequence"/>
</dbReference>
<dbReference type="OrthoDB" id="4068191at2759"/>
<evidence type="ECO:0000256" key="1">
    <source>
        <dbReference type="SAM" id="MobiDB-lite"/>
    </source>
</evidence>
<feature type="compositionally biased region" description="Polar residues" evidence="1">
    <location>
        <begin position="287"/>
        <end position="299"/>
    </location>
</feature>